<dbReference type="RefSeq" id="WP_190578810.1">
    <property type="nucleotide sequence ID" value="NZ_CAWPQU010000015.1"/>
</dbReference>
<comment type="caution">
    <text evidence="1">The sequence shown here is derived from an EMBL/GenBank/DDBJ whole genome shotgun (WGS) entry which is preliminary data.</text>
</comment>
<name>A0ABR8CB99_9CYAN</name>
<dbReference type="Proteomes" id="UP000618445">
    <property type="component" value="Unassembled WGS sequence"/>
</dbReference>
<gene>
    <name evidence="1" type="ORF">H6G05_14295</name>
</gene>
<dbReference type="EMBL" id="JACJQY010000022">
    <property type="protein sequence ID" value="MBD2318012.1"/>
    <property type="molecule type" value="Genomic_DNA"/>
</dbReference>
<reference evidence="1 2" key="1">
    <citation type="journal article" date="2020" name="ISME J.">
        <title>Comparative genomics reveals insights into cyanobacterial evolution and habitat adaptation.</title>
        <authorList>
            <person name="Chen M.Y."/>
            <person name="Teng W.K."/>
            <person name="Zhao L."/>
            <person name="Hu C.X."/>
            <person name="Zhou Y.K."/>
            <person name="Han B.P."/>
            <person name="Song L.R."/>
            <person name="Shu W.S."/>
        </authorList>
    </citation>
    <scope>NUCLEOTIDE SEQUENCE [LARGE SCALE GENOMIC DNA]</scope>
    <source>
        <strain evidence="1 2">FACHB-1050</strain>
    </source>
</reference>
<keyword evidence="2" id="KW-1185">Reference proteome</keyword>
<dbReference type="Gene3D" id="1.20.1220.20">
    <property type="entry name" value="Uncharcterised protein PF01724"/>
    <property type="match status" value="1"/>
</dbReference>
<evidence type="ECO:0000313" key="1">
    <source>
        <dbReference type="EMBL" id="MBD2318012.1"/>
    </source>
</evidence>
<proteinExistence type="predicted"/>
<evidence type="ECO:0000313" key="2">
    <source>
        <dbReference type="Proteomes" id="UP000618445"/>
    </source>
</evidence>
<dbReference type="PANTHER" id="PTHR34235:SF4">
    <property type="entry name" value="SLR0291 PROTEIN"/>
    <property type="match status" value="1"/>
</dbReference>
<organism evidence="1 2">
    <name type="scientific">Phormidium tenue FACHB-1050</name>
    <dbReference type="NCBI Taxonomy" id="2692857"/>
    <lineage>
        <taxon>Bacteria</taxon>
        <taxon>Bacillati</taxon>
        <taxon>Cyanobacteriota</taxon>
        <taxon>Cyanophyceae</taxon>
        <taxon>Oscillatoriophycideae</taxon>
        <taxon>Oscillatoriales</taxon>
        <taxon>Oscillatoriaceae</taxon>
        <taxon>Phormidium</taxon>
    </lineage>
</organism>
<dbReference type="PANTHER" id="PTHR34235">
    <property type="entry name" value="SLR1203 PROTEIN-RELATED"/>
    <property type="match status" value="1"/>
</dbReference>
<dbReference type="InterPro" id="IPR002636">
    <property type="entry name" value="DUF29"/>
</dbReference>
<protein>
    <submittedName>
        <fullName evidence="1">DUF29 domain-containing protein</fullName>
    </submittedName>
</protein>
<sequence length="167" mass="19634">MLQSEVNQTLQGDRSDNLAGNQAEAINQYEQDFYAWTQYQSEFLRLGKWQELDIKNLVEEILSLGRQQKQELRNRLGILIGHLLKWDYQPELRSKSWRATIREQRDEILEILQENPSLKPYLDEAVQKGFRQGINLVLKETPLDLNDLPTECPYAISQILDLLFPFD</sequence>
<accession>A0ABR8CB99</accession>
<dbReference type="Pfam" id="PF01724">
    <property type="entry name" value="DUF29"/>
    <property type="match status" value="1"/>
</dbReference>